<keyword evidence="5" id="KW-1185">Reference proteome</keyword>
<dbReference type="InterPro" id="IPR052037">
    <property type="entry name" value="LPS_export_LptA"/>
</dbReference>
<evidence type="ECO:0000313" key="5">
    <source>
        <dbReference type="Proteomes" id="UP000435357"/>
    </source>
</evidence>
<dbReference type="Pfam" id="PF03968">
    <property type="entry name" value="LptD_N"/>
    <property type="match status" value="1"/>
</dbReference>
<evidence type="ECO:0000256" key="1">
    <source>
        <dbReference type="ARBA" id="ARBA00022729"/>
    </source>
</evidence>
<dbReference type="Pfam" id="PF13100">
    <property type="entry name" value="OstA_2"/>
    <property type="match status" value="1"/>
</dbReference>
<feature type="domain" description="Organic solvent tolerance-like N-terminal" evidence="2">
    <location>
        <begin position="276"/>
        <end position="379"/>
    </location>
</feature>
<proteinExistence type="predicted"/>
<dbReference type="RefSeq" id="WP_151166118.1">
    <property type="nucleotide sequence ID" value="NZ_WACR01000001.1"/>
</dbReference>
<dbReference type="AlphaFoldDB" id="A0A6N6M7S1"/>
<dbReference type="PANTHER" id="PTHR36504">
    <property type="entry name" value="LIPOPOLYSACCHARIDE EXPORT SYSTEM PROTEIN LPTA"/>
    <property type="match status" value="1"/>
</dbReference>
<reference evidence="4 5" key="1">
    <citation type="submission" date="2019-09" db="EMBL/GenBank/DDBJ databases">
        <title>Genomes of Cryomorphaceae.</title>
        <authorList>
            <person name="Bowman J.P."/>
        </authorList>
    </citation>
    <scope>NUCLEOTIDE SEQUENCE [LARGE SCALE GENOMIC DNA]</scope>
    <source>
        <strain evidence="4 5">KCTC 52047</strain>
    </source>
</reference>
<evidence type="ECO:0000313" key="4">
    <source>
        <dbReference type="EMBL" id="KAB1066130.1"/>
    </source>
</evidence>
<keyword evidence="1" id="KW-0732">Signal</keyword>
<dbReference type="GO" id="GO:0017089">
    <property type="term" value="F:glycolipid transfer activity"/>
    <property type="evidence" value="ECO:0007669"/>
    <property type="project" value="TreeGrafter"/>
</dbReference>
<name>A0A6N6M7S1_9FLAO</name>
<evidence type="ECO:0000259" key="3">
    <source>
        <dbReference type="Pfam" id="PF13100"/>
    </source>
</evidence>
<comment type="caution">
    <text evidence="4">The sequence shown here is derived from an EMBL/GenBank/DDBJ whole genome shotgun (WGS) entry which is preliminary data.</text>
</comment>
<sequence>MTKSRYIEFWSLLLLVSSFFLTASVHGQNREKIKLIYAKEAIIDKTGGKSVRKLIGEVEFKHNQTKMYCDSAYLYPESNSLRAYSNVRIVKGDSIDLTGDSLYYDGNSSFAELRGNITLNDGSQNLRTQYLDYDVSKNFGYYQGGGLVTNLNDSSTLKSDIGYYYADNDKFKFKNNVKMESEDYTITSDTLEYDQKGDIVYFFGPTDIVGDSSSIFCKRGFYNRKTEDSEFVRDAKIVNKDQQIEGDSIIYNQETQNGEVFGNSVLTDTVNNIMLKSDYAYLNGTDSISYATGNLLMEQRYEDDTLYLHSDTLYTLYDSTREHRVIRSYHKVKFFKSDIQGKCDSLLYSTADSTIKMFIDPVIWSDANQMTGTTITIRTFDGNVESLFIEDKAFIVSMQDSTKQFFNQVKGRTLLAHFRDNKVYKIDVNGNGETIYYAEDDEDKEAMGMNRLACSEMTVYMDSNQIDNIRFYNKPEATLYPLKDLTDELQFFRYFQWRAAERPKKREDVFIWREE</sequence>
<dbReference type="GO" id="GO:0009279">
    <property type="term" value="C:cell outer membrane"/>
    <property type="evidence" value="ECO:0007669"/>
    <property type="project" value="TreeGrafter"/>
</dbReference>
<protein>
    <recommendedName>
        <fullName evidence="2 3">Organic solvent tolerance-like N-terminal domain-containing protein</fullName>
    </recommendedName>
</protein>
<dbReference type="Gene3D" id="2.60.450.10">
    <property type="entry name" value="Lipopolysaccharide (LPS) transport protein A like domain"/>
    <property type="match status" value="3"/>
</dbReference>
<dbReference type="Proteomes" id="UP000435357">
    <property type="component" value="Unassembled WGS sequence"/>
</dbReference>
<accession>A0A6N6M7S1</accession>
<dbReference type="GO" id="GO:0015920">
    <property type="term" value="P:lipopolysaccharide transport"/>
    <property type="evidence" value="ECO:0007669"/>
    <property type="project" value="TreeGrafter"/>
</dbReference>
<feature type="domain" description="Organic solvent tolerance-like N-terminal" evidence="3">
    <location>
        <begin position="31"/>
        <end position="189"/>
    </location>
</feature>
<dbReference type="OrthoDB" id="9805931at2"/>
<evidence type="ECO:0000259" key="2">
    <source>
        <dbReference type="Pfam" id="PF03968"/>
    </source>
</evidence>
<dbReference type="PANTHER" id="PTHR36504:SF1">
    <property type="entry name" value="LIPOPOLYSACCHARIDE EXPORT SYSTEM PROTEIN LPTA"/>
    <property type="match status" value="1"/>
</dbReference>
<dbReference type="GO" id="GO:0030288">
    <property type="term" value="C:outer membrane-bounded periplasmic space"/>
    <property type="evidence" value="ECO:0007669"/>
    <property type="project" value="TreeGrafter"/>
</dbReference>
<organism evidence="4 5">
    <name type="scientific">Salibacter halophilus</name>
    <dbReference type="NCBI Taxonomy" id="1803916"/>
    <lineage>
        <taxon>Bacteria</taxon>
        <taxon>Pseudomonadati</taxon>
        <taxon>Bacteroidota</taxon>
        <taxon>Flavobacteriia</taxon>
        <taxon>Flavobacteriales</taxon>
        <taxon>Salibacteraceae</taxon>
        <taxon>Salibacter</taxon>
    </lineage>
</organism>
<gene>
    <name evidence="4" type="ORF">F3059_01275</name>
</gene>
<dbReference type="EMBL" id="WACR01000001">
    <property type="protein sequence ID" value="KAB1066130.1"/>
    <property type="molecule type" value="Genomic_DNA"/>
</dbReference>
<dbReference type="InterPro" id="IPR005653">
    <property type="entry name" value="OstA-like_N"/>
</dbReference>